<dbReference type="VEuPathDB" id="FungiDB:MGL_3799"/>
<reference evidence="2 3" key="1">
    <citation type="journal article" date="2007" name="Proc. Natl. Acad. Sci. U.S.A.">
        <title>Dandruff-associated Malassezia genomes reveal convergent and divergent virulence traits shared with plant and human fungal pathogens.</title>
        <authorList>
            <person name="Xu J."/>
            <person name="Saunders C.W."/>
            <person name="Hu P."/>
            <person name="Grant R.A."/>
            <person name="Boekhout T."/>
            <person name="Kuramae E.E."/>
            <person name="Kronstad J.W."/>
            <person name="Deangelis Y.M."/>
            <person name="Reeder N.L."/>
            <person name="Johnstone K.R."/>
            <person name="Leland M."/>
            <person name="Fieno A.M."/>
            <person name="Begley W.M."/>
            <person name="Sun Y."/>
            <person name="Lacey M.P."/>
            <person name="Chaudhary T."/>
            <person name="Keough T."/>
            <person name="Chu L."/>
            <person name="Sears R."/>
            <person name="Yuan B."/>
            <person name="Dawson T.L.Jr."/>
        </authorList>
    </citation>
    <scope>NUCLEOTIDE SEQUENCE [LARGE SCALE GENOMIC DNA]</scope>
    <source>
        <strain evidence="3">ATCC MYA-4612 / CBS 7966</strain>
    </source>
</reference>
<comment type="caution">
    <text evidence="2">The sequence shown here is derived from an EMBL/GenBank/DDBJ whole genome shotgun (WGS) entry which is preliminary data.</text>
</comment>
<dbReference type="KEGG" id="mgl:MGL_3799"/>
<organism evidence="2 3">
    <name type="scientific">Malassezia globosa (strain ATCC MYA-4612 / CBS 7966)</name>
    <name type="common">Dandruff-associated fungus</name>
    <dbReference type="NCBI Taxonomy" id="425265"/>
    <lineage>
        <taxon>Eukaryota</taxon>
        <taxon>Fungi</taxon>
        <taxon>Dikarya</taxon>
        <taxon>Basidiomycota</taxon>
        <taxon>Ustilaginomycotina</taxon>
        <taxon>Malasseziomycetes</taxon>
        <taxon>Malasseziales</taxon>
        <taxon>Malasseziaceae</taxon>
        <taxon>Malassezia</taxon>
    </lineage>
</organism>
<evidence type="ECO:0000313" key="3">
    <source>
        <dbReference type="Proteomes" id="UP000008837"/>
    </source>
</evidence>
<dbReference type="EMBL" id="AAYY01000015">
    <property type="protein sequence ID" value="EDP41797.1"/>
    <property type="molecule type" value="Genomic_DNA"/>
</dbReference>
<dbReference type="Proteomes" id="UP000008837">
    <property type="component" value="Unassembled WGS sequence"/>
</dbReference>
<evidence type="ECO:0000313" key="2">
    <source>
        <dbReference type="EMBL" id="EDP41797.1"/>
    </source>
</evidence>
<protein>
    <submittedName>
        <fullName evidence="2">Uncharacterized protein</fullName>
    </submittedName>
</protein>
<dbReference type="OMA" id="EEGLRWW"/>
<name>A8QAP0_MALGO</name>
<dbReference type="InterPro" id="IPR055334">
    <property type="entry name" value="PEX8-like"/>
</dbReference>
<dbReference type="STRING" id="425265.A8QAP0"/>
<accession>A8QAP0</accession>
<dbReference type="AlphaFoldDB" id="A8QAP0"/>
<feature type="region of interest" description="Disordered" evidence="1">
    <location>
        <begin position="135"/>
        <end position="166"/>
    </location>
</feature>
<dbReference type="OrthoDB" id="2357318at2759"/>
<gene>
    <name evidence="2" type="ORF">MGL_3799</name>
</gene>
<dbReference type="InParanoid" id="A8QAP0"/>
<proteinExistence type="predicted"/>
<dbReference type="GeneID" id="5853318"/>
<evidence type="ECO:0000256" key="1">
    <source>
        <dbReference type="SAM" id="MobiDB-lite"/>
    </source>
</evidence>
<dbReference type="RefSeq" id="XP_001729011.1">
    <property type="nucleotide sequence ID" value="XM_001728959.1"/>
</dbReference>
<sequence length="760" mass="83613">MAATNDAAYQSLRRLLLASPVNQSHIDLLDRNALYGSIGHFLSSMSLLNVTDFSEALIRSPALWNAPAFSDVNASTQQAVERATGIAQALSFAVSERVTIISKALRRAAPRSAPAELGAWLQAILEGVHRVDHDVHHPHHTRGKAVPTTPTASMSRAQAPPHPSSSVPRTYLAKLATVTGLVHGVLSERNKRTRFSLWFHLGRHTRTLEHAWAAVLADALQKNSYWDVASRTASLTLAASVVDMVSEASMRTVSDKTWIEAAMPLVLDVFDVERATSTGLFCDASPDARGIVSLPAHGTSDAWRSRVQSHPLYAHAGPLARLLASAIRRLGAATSPQEFIAYLWGHQDDAEAQAPFPPMASSNSDASDPGRSYGMLRRWFTGSMQLDDAWTSSALAGLETAHIEPASRERTTQIWQVFKTYLFTLTLVLDAVVGIIVEQCPSPTETYPPATDKSECERTNGEWPAMPTSNVPEPYLDALAHVLRIFERVYWITSTFGLDGFESYRVVFYSALDVLSRDASACTQVVSSMAHDLLQRHKDVPGGRPAAHVSFAQRMHVTYFLLVMEQWVAELPHAMLEQLGLPMCRPYLEDTRFQDAFESAHSVVLALYACGAPCTRELTPFYVDLLLTCFPKQQLSASQLEVALMTIVQSLSDRSDSLAWWCIARVDDQVSIAQLQGRHDVAETLAVCLAAMVPHVNLILLRALLSKVDTRIREQPAGSPARARLVERVFESLGDMDAATRPEALLWWLDKSPLLTQGMS</sequence>
<dbReference type="PANTHER" id="PTHR39214:SF1">
    <property type="entry name" value="MICROBODY (PEROXISOME) BIOGENESIS PROTEIN PEROXIN 8 (EUROFUNG)"/>
    <property type="match status" value="1"/>
</dbReference>
<dbReference type="PANTHER" id="PTHR39214">
    <property type="entry name" value="MICROBODY (PEROXISOME) BIOGENESIS PROTEIN PEROXIN 8 (EUROFUNG)"/>
    <property type="match status" value="1"/>
</dbReference>
<keyword evidence="3" id="KW-1185">Reference proteome</keyword>